<evidence type="ECO:0000313" key="2">
    <source>
        <dbReference type="EMBL" id="GMH28192.1"/>
    </source>
</evidence>
<feature type="region of interest" description="Disordered" evidence="1">
    <location>
        <begin position="1"/>
        <end position="26"/>
    </location>
</feature>
<gene>
    <name evidence="2" type="ORF">Nepgr_030035</name>
</gene>
<name>A0AAD3TF18_NEPGR</name>
<sequence length="93" mass="9426">MGVDSMSREKGALVPLPTAPVEGSSPAEDYALQPLVHARKKTSLAGKTATQSSVLPVEQPVGDGQIRPASCISPSTALANTDEGILLVEASAG</sequence>
<evidence type="ECO:0000313" key="3">
    <source>
        <dbReference type="Proteomes" id="UP001279734"/>
    </source>
</evidence>
<dbReference type="AlphaFoldDB" id="A0AAD3TF18"/>
<proteinExistence type="predicted"/>
<keyword evidence="3" id="KW-1185">Reference proteome</keyword>
<protein>
    <submittedName>
        <fullName evidence="2">Uncharacterized protein</fullName>
    </submittedName>
</protein>
<accession>A0AAD3TF18</accession>
<evidence type="ECO:0000256" key="1">
    <source>
        <dbReference type="SAM" id="MobiDB-lite"/>
    </source>
</evidence>
<organism evidence="2 3">
    <name type="scientific">Nepenthes gracilis</name>
    <name type="common">Slender pitcher plant</name>
    <dbReference type="NCBI Taxonomy" id="150966"/>
    <lineage>
        <taxon>Eukaryota</taxon>
        <taxon>Viridiplantae</taxon>
        <taxon>Streptophyta</taxon>
        <taxon>Embryophyta</taxon>
        <taxon>Tracheophyta</taxon>
        <taxon>Spermatophyta</taxon>
        <taxon>Magnoliopsida</taxon>
        <taxon>eudicotyledons</taxon>
        <taxon>Gunneridae</taxon>
        <taxon>Pentapetalae</taxon>
        <taxon>Caryophyllales</taxon>
        <taxon>Nepenthaceae</taxon>
        <taxon>Nepenthes</taxon>
    </lineage>
</organism>
<dbReference type="EMBL" id="BSYO01000034">
    <property type="protein sequence ID" value="GMH28192.1"/>
    <property type="molecule type" value="Genomic_DNA"/>
</dbReference>
<dbReference type="Proteomes" id="UP001279734">
    <property type="component" value="Unassembled WGS sequence"/>
</dbReference>
<reference evidence="2" key="1">
    <citation type="submission" date="2023-05" db="EMBL/GenBank/DDBJ databases">
        <title>Nepenthes gracilis genome sequencing.</title>
        <authorList>
            <person name="Fukushima K."/>
        </authorList>
    </citation>
    <scope>NUCLEOTIDE SEQUENCE</scope>
    <source>
        <strain evidence="2">SING2019-196</strain>
    </source>
</reference>
<feature type="compositionally biased region" description="Basic and acidic residues" evidence="1">
    <location>
        <begin position="1"/>
        <end position="11"/>
    </location>
</feature>
<comment type="caution">
    <text evidence="2">The sequence shown here is derived from an EMBL/GenBank/DDBJ whole genome shotgun (WGS) entry which is preliminary data.</text>
</comment>